<name>A0A1X7VXL1_AMPQE</name>
<dbReference type="EnsemblMetazoa" id="Aqu2.1.44636_001">
    <property type="protein sequence ID" value="Aqu2.1.44636_001"/>
    <property type="gene ID" value="Aqu2.1.44636"/>
</dbReference>
<dbReference type="AlphaFoldDB" id="A0A1X7VXL1"/>
<reference evidence="1" key="1">
    <citation type="submission" date="2017-05" db="UniProtKB">
        <authorList>
            <consortium name="EnsemblMetazoa"/>
        </authorList>
    </citation>
    <scope>IDENTIFICATION</scope>
</reference>
<accession>A0A1X7VXL1</accession>
<sequence>MLLFGMCVHELVSLVVDQLGSMLPPGSIASVPLAVSWTSLGAVATPGVSDDHGLPGCLGPAPVGSVPFPTVSKGYGLPASFIPSHTQHLDVIFSPSFTSGSHPFSCC</sequence>
<dbReference type="InParanoid" id="A0A1X7VXL1"/>
<evidence type="ECO:0000313" key="1">
    <source>
        <dbReference type="EnsemblMetazoa" id="Aqu2.1.44636_001"/>
    </source>
</evidence>
<proteinExistence type="predicted"/>
<protein>
    <submittedName>
        <fullName evidence="1">Uncharacterized protein</fullName>
    </submittedName>
</protein>
<organism evidence="1">
    <name type="scientific">Amphimedon queenslandica</name>
    <name type="common">Sponge</name>
    <dbReference type="NCBI Taxonomy" id="400682"/>
    <lineage>
        <taxon>Eukaryota</taxon>
        <taxon>Metazoa</taxon>
        <taxon>Porifera</taxon>
        <taxon>Demospongiae</taxon>
        <taxon>Heteroscleromorpha</taxon>
        <taxon>Haplosclerida</taxon>
        <taxon>Niphatidae</taxon>
        <taxon>Amphimedon</taxon>
    </lineage>
</organism>